<protein>
    <submittedName>
        <fullName evidence="1">Uncharacterized protein</fullName>
    </submittedName>
</protein>
<reference evidence="1" key="1">
    <citation type="journal article" date="2014" name="Front. Microbiol.">
        <title>High frequency of phylogenetically diverse reductive dehalogenase-homologous genes in deep subseafloor sedimentary metagenomes.</title>
        <authorList>
            <person name="Kawai M."/>
            <person name="Futagami T."/>
            <person name="Toyoda A."/>
            <person name="Takaki Y."/>
            <person name="Nishi S."/>
            <person name="Hori S."/>
            <person name="Arai W."/>
            <person name="Tsubouchi T."/>
            <person name="Morono Y."/>
            <person name="Uchiyama I."/>
            <person name="Ito T."/>
            <person name="Fujiyama A."/>
            <person name="Inagaki F."/>
            <person name="Takami H."/>
        </authorList>
    </citation>
    <scope>NUCLEOTIDE SEQUENCE</scope>
    <source>
        <strain evidence="1">Expedition CK06-06</strain>
    </source>
</reference>
<comment type="caution">
    <text evidence="1">The sequence shown here is derived from an EMBL/GenBank/DDBJ whole genome shotgun (WGS) entry which is preliminary data.</text>
</comment>
<sequence length="63" mass="6378">RARSLTKAEDNALAANAGTAQTLIDGDGNAYTTDLGGVEIPGEKILPGAGITDYGVPYNGMNP</sequence>
<name>X1CZQ2_9ZZZZ</name>
<dbReference type="EMBL" id="BART01038024">
    <property type="protein sequence ID" value="GAH13367.1"/>
    <property type="molecule type" value="Genomic_DNA"/>
</dbReference>
<dbReference type="AlphaFoldDB" id="X1CZQ2"/>
<accession>X1CZQ2</accession>
<organism evidence="1">
    <name type="scientific">marine sediment metagenome</name>
    <dbReference type="NCBI Taxonomy" id="412755"/>
    <lineage>
        <taxon>unclassified sequences</taxon>
        <taxon>metagenomes</taxon>
        <taxon>ecological metagenomes</taxon>
    </lineage>
</organism>
<gene>
    <name evidence="1" type="ORF">S01H4_63295</name>
</gene>
<proteinExistence type="predicted"/>
<evidence type="ECO:0000313" key="1">
    <source>
        <dbReference type="EMBL" id="GAH13367.1"/>
    </source>
</evidence>
<feature type="non-terminal residue" evidence="1">
    <location>
        <position position="1"/>
    </location>
</feature>